<evidence type="ECO:0000313" key="4">
    <source>
        <dbReference type="Proteomes" id="UP000199671"/>
    </source>
</evidence>
<evidence type="ECO:0000256" key="2">
    <source>
        <dbReference type="SAM" id="Phobius"/>
    </source>
</evidence>
<dbReference type="InterPro" id="IPR026898">
    <property type="entry name" value="PrsW"/>
</dbReference>
<dbReference type="Proteomes" id="UP000199671">
    <property type="component" value="Unassembled WGS sequence"/>
</dbReference>
<gene>
    <name evidence="3" type="ORF">SAMN04487766_11155</name>
</gene>
<proteinExistence type="predicted"/>
<organism evidence="3 4">
    <name type="scientific">Actinomyces ruminicola</name>
    <dbReference type="NCBI Taxonomy" id="332524"/>
    <lineage>
        <taxon>Bacteria</taxon>
        <taxon>Bacillati</taxon>
        <taxon>Actinomycetota</taxon>
        <taxon>Actinomycetes</taxon>
        <taxon>Actinomycetales</taxon>
        <taxon>Actinomycetaceae</taxon>
        <taxon>Actinomyces</taxon>
    </lineage>
</organism>
<feature type="transmembrane region" description="Helical" evidence="2">
    <location>
        <begin position="51"/>
        <end position="73"/>
    </location>
</feature>
<sequence>MSAPFPSGGSGGSWAPRPGYRRGGYPPVGPTQPRSAPQWTPQAMVHRRRGAVASTVLACVGAVGLALMLWIIYSSTAGAASELLVPILLALVPLGIVLATVRWIDRWEPEPPGLLAAAFLWGAGVATVISLVVNTSASLLVSAATGSVTGGQFVSAVVTAPIVEESTKGLGVLIIFLIWRRSFNGAVDGIVYASVVAAGFAFAENILYFVQYADTLLVTFLMRGVASPFAHVTFTACTGLAIGASARMRSNLAWMWTAPLGLACAIVLHSFWNGMLTTDPELYFYVAVPFFIAAVGLVIWLRWSERMTMRQRLADYQRAGWFSPTEVTMITTGAGRSAARRWAKSRGPVAARAMRDFLACASALAQLRQQAIDGHADADFTAHESALLTAIVENRYAFTG</sequence>
<feature type="transmembrane region" description="Helical" evidence="2">
    <location>
        <begin position="153"/>
        <end position="178"/>
    </location>
</feature>
<dbReference type="GO" id="GO:0008233">
    <property type="term" value="F:peptidase activity"/>
    <property type="evidence" value="ECO:0007669"/>
    <property type="project" value="InterPro"/>
</dbReference>
<keyword evidence="2" id="KW-0812">Transmembrane</keyword>
<dbReference type="RefSeq" id="WP_092611544.1">
    <property type="nucleotide sequence ID" value="NZ_FNHU01000011.1"/>
</dbReference>
<reference evidence="3 4" key="1">
    <citation type="submission" date="2016-10" db="EMBL/GenBank/DDBJ databases">
        <authorList>
            <person name="de Groot N.N."/>
        </authorList>
    </citation>
    <scope>NUCLEOTIDE SEQUENCE [LARGE SCALE GENOMIC DNA]</scope>
    <source>
        <strain evidence="3 4">KPR-7B</strain>
    </source>
</reference>
<dbReference type="PANTHER" id="PTHR36844">
    <property type="entry name" value="PROTEASE PRSW"/>
    <property type="match status" value="1"/>
</dbReference>
<accession>A0A1G9Y5Y0</accession>
<keyword evidence="2" id="KW-1133">Transmembrane helix</keyword>
<feature type="transmembrane region" description="Helical" evidence="2">
    <location>
        <begin position="113"/>
        <end position="133"/>
    </location>
</feature>
<name>A0A1G9Y5Y0_9ACTO</name>
<protein>
    <submittedName>
        <fullName evidence="3">Membrane proteinase PrsW, cleaves anti-sigma factor RsiW, M82 family</fullName>
    </submittedName>
</protein>
<feature type="compositionally biased region" description="Polar residues" evidence="1">
    <location>
        <begin position="32"/>
        <end position="41"/>
    </location>
</feature>
<dbReference type="EMBL" id="FNHU01000011">
    <property type="protein sequence ID" value="SDN03853.1"/>
    <property type="molecule type" value="Genomic_DNA"/>
</dbReference>
<dbReference type="AlphaFoldDB" id="A0A1G9Y5Y0"/>
<feature type="transmembrane region" description="Helical" evidence="2">
    <location>
        <begin position="229"/>
        <end position="246"/>
    </location>
</feature>
<feature type="transmembrane region" description="Helical" evidence="2">
    <location>
        <begin position="253"/>
        <end position="272"/>
    </location>
</feature>
<feature type="region of interest" description="Disordered" evidence="1">
    <location>
        <begin position="1"/>
        <end position="41"/>
    </location>
</feature>
<feature type="transmembrane region" description="Helical" evidence="2">
    <location>
        <begin position="190"/>
        <end position="209"/>
    </location>
</feature>
<keyword evidence="2" id="KW-0472">Membrane</keyword>
<feature type="transmembrane region" description="Helical" evidence="2">
    <location>
        <begin position="284"/>
        <end position="303"/>
    </location>
</feature>
<dbReference type="OrthoDB" id="9785431at2"/>
<feature type="compositionally biased region" description="Low complexity" evidence="1">
    <location>
        <begin position="1"/>
        <end position="18"/>
    </location>
</feature>
<evidence type="ECO:0000256" key="1">
    <source>
        <dbReference type="SAM" id="MobiDB-lite"/>
    </source>
</evidence>
<dbReference type="Pfam" id="PF13367">
    <property type="entry name" value="PrsW-protease"/>
    <property type="match status" value="1"/>
</dbReference>
<feature type="transmembrane region" description="Helical" evidence="2">
    <location>
        <begin position="79"/>
        <end position="101"/>
    </location>
</feature>
<evidence type="ECO:0000313" key="3">
    <source>
        <dbReference type="EMBL" id="SDN03853.1"/>
    </source>
</evidence>
<dbReference type="PANTHER" id="PTHR36844:SF1">
    <property type="entry name" value="PROTEASE PRSW"/>
    <property type="match status" value="1"/>
</dbReference>